<organism evidence="2 3">
    <name type="scientific">Pelotomaculum propionicicum</name>
    <dbReference type="NCBI Taxonomy" id="258475"/>
    <lineage>
        <taxon>Bacteria</taxon>
        <taxon>Bacillati</taxon>
        <taxon>Bacillota</taxon>
        <taxon>Clostridia</taxon>
        <taxon>Eubacteriales</taxon>
        <taxon>Desulfotomaculaceae</taxon>
        <taxon>Pelotomaculum</taxon>
    </lineage>
</organism>
<dbReference type="Proteomes" id="UP000297597">
    <property type="component" value="Unassembled WGS sequence"/>
</dbReference>
<dbReference type="RefSeq" id="WP_134214130.1">
    <property type="nucleotide sequence ID" value="NZ_QFFZ01000025.1"/>
</dbReference>
<dbReference type="AlphaFoldDB" id="A0A4Y7RNF2"/>
<comment type="caution">
    <text evidence="2">The sequence shown here is derived from an EMBL/GenBank/DDBJ whole genome shotgun (WGS) entry which is preliminary data.</text>
</comment>
<gene>
    <name evidence="2" type="ORF">Pmgp_02304</name>
</gene>
<dbReference type="Gene3D" id="1.50.10.10">
    <property type="match status" value="2"/>
</dbReference>
<dbReference type="PANTHER" id="PTHR42899">
    <property type="entry name" value="SPERMATOGENESIS-ASSOCIATED PROTEIN 20"/>
    <property type="match status" value="1"/>
</dbReference>
<dbReference type="GO" id="GO:0005975">
    <property type="term" value="P:carbohydrate metabolic process"/>
    <property type="evidence" value="ECO:0007669"/>
    <property type="project" value="InterPro"/>
</dbReference>
<accession>A0A4Y7RNF2</accession>
<dbReference type="Gene3D" id="3.40.30.10">
    <property type="entry name" value="Glutaredoxin"/>
    <property type="match status" value="1"/>
</dbReference>
<name>A0A4Y7RNF2_9FIRM</name>
<reference evidence="2 3" key="1">
    <citation type="journal article" date="2018" name="Environ. Microbiol.">
        <title>Novel energy conservation strategies and behaviour of Pelotomaculum schinkii driving syntrophic propionate catabolism.</title>
        <authorList>
            <person name="Hidalgo-Ahumada C.A.P."/>
            <person name="Nobu M.K."/>
            <person name="Narihiro T."/>
            <person name="Tamaki H."/>
            <person name="Liu W.T."/>
            <person name="Kamagata Y."/>
            <person name="Stams A.J.M."/>
            <person name="Imachi H."/>
            <person name="Sousa D.Z."/>
        </authorList>
    </citation>
    <scope>NUCLEOTIDE SEQUENCE [LARGE SCALE GENOMIC DNA]</scope>
    <source>
        <strain evidence="2 3">MGP</strain>
    </source>
</reference>
<dbReference type="InterPro" id="IPR024705">
    <property type="entry name" value="Ssp411"/>
</dbReference>
<feature type="domain" description="Spermatogenesis-associated protein 20-like TRX" evidence="1">
    <location>
        <begin position="8"/>
        <end position="169"/>
    </location>
</feature>
<protein>
    <recommendedName>
        <fullName evidence="1">Spermatogenesis-associated protein 20-like TRX domain-containing protein</fullName>
    </recommendedName>
</protein>
<evidence type="ECO:0000313" key="2">
    <source>
        <dbReference type="EMBL" id="TEB10505.1"/>
    </source>
</evidence>
<dbReference type="CDD" id="cd02955">
    <property type="entry name" value="SSP411"/>
    <property type="match status" value="1"/>
</dbReference>
<dbReference type="PANTHER" id="PTHR42899:SF1">
    <property type="entry name" value="SPERMATOGENESIS-ASSOCIATED PROTEIN 20"/>
    <property type="match status" value="1"/>
</dbReference>
<dbReference type="SUPFAM" id="SSF52833">
    <property type="entry name" value="Thioredoxin-like"/>
    <property type="match status" value="1"/>
</dbReference>
<dbReference type="SUPFAM" id="SSF48208">
    <property type="entry name" value="Six-hairpin glycosidases"/>
    <property type="match status" value="1"/>
</dbReference>
<dbReference type="Pfam" id="PF03190">
    <property type="entry name" value="Thioredox_DsbH"/>
    <property type="match status" value="1"/>
</dbReference>
<proteinExistence type="predicted"/>
<dbReference type="InterPro" id="IPR036249">
    <property type="entry name" value="Thioredoxin-like_sf"/>
</dbReference>
<dbReference type="InterPro" id="IPR004879">
    <property type="entry name" value="Ssp411-like_TRX"/>
</dbReference>
<keyword evidence="3" id="KW-1185">Reference proteome</keyword>
<evidence type="ECO:0000313" key="3">
    <source>
        <dbReference type="Proteomes" id="UP000297597"/>
    </source>
</evidence>
<evidence type="ECO:0000259" key="1">
    <source>
        <dbReference type="Pfam" id="PF03190"/>
    </source>
</evidence>
<dbReference type="InterPro" id="IPR012341">
    <property type="entry name" value="6hp_glycosidase-like_sf"/>
</dbReference>
<sequence>MTTSKTPNRLGGEKSPYLLQHANNPVHWFPWGDEAFEKAKKENKPIFLSIGYSTCHWCHVMERESFEDDEVAAILNNNFVSIKVDREERPDIDHIYMLVCQNMTGQGGWPLTILMTPAKKPFYAGTYFPKHEKWGRAGLVDILIQVSEKWRQDPDLLVKIGEQVTQSLQSGDKDLPVDKITGKILQNAFTQARSLFDSKYGGFGTAPKFPTPHNLSFLLRYWKRNNEPEALAMVEKTLESMYRGGIYDHIGYGFARYSTDGKWLVPHFEKMLYDNALLALAYTECFQATGRSLYAKVAKEIFTYVLRDMTSPEGGFYSAEDADSEGEEGKFYVWSPAEVKNILGEKEGEIYCRLFDITAKGNFEGRSIPNLISAPPFNAAGEINSKTDEMTVSIGLQRQKLFDARAKRVHPYKDDKILTSWNGLMIAALARGAAVFSEPVYKEAAVRAVDFILQKLRREDGRLLARYRDGESDYQAYLDDYAFLTWGLLELYGATFEVTYLVSALKLAGQMIDLFWDKENGGFFFYGEDAERLIARPKEIYDGALPSGNSAGLHNLLRLARLTGNTELLEMADKQIAAFAGEISKHPWGYTHFLSGIDLMLGPAREIVIAGKSGEADTEAMLSAVRRAFIPETAAVFHPAGESGKGIEKAAPFVKEQLPVNGKATAYICQNYACREPVTDPEELARLL</sequence>
<dbReference type="InterPro" id="IPR008928">
    <property type="entry name" value="6-hairpin_glycosidase_sf"/>
</dbReference>
<dbReference type="EMBL" id="QFFZ01000025">
    <property type="protein sequence ID" value="TEB10505.1"/>
    <property type="molecule type" value="Genomic_DNA"/>
</dbReference>
<dbReference type="OrthoDB" id="9762614at2"/>
<dbReference type="PIRSF" id="PIRSF006402">
    <property type="entry name" value="UCP006402_thioredoxin"/>
    <property type="match status" value="1"/>
</dbReference>